<reference evidence="2" key="1">
    <citation type="submission" date="2018-10" db="EMBL/GenBank/DDBJ databases">
        <authorList>
            <person name="Gruber-Vodicka H."/>
            <person name="Jaeckle O."/>
        </authorList>
    </citation>
    <scope>NUCLEOTIDE SEQUENCE</scope>
</reference>
<dbReference type="Gene3D" id="2.60.120.460">
    <property type="entry name" value="YjbQ-like"/>
    <property type="match status" value="1"/>
</dbReference>
<evidence type="ECO:0000313" key="2">
    <source>
        <dbReference type="EMBL" id="VBB68792.1"/>
    </source>
</evidence>
<organism evidence="2">
    <name type="scientific">invertebrate metagenome</name>
    <dbReference type="NCBI Taxonomy" id="1711999"/>
    <lineage>
        <taxon>unclassified sequences</taxon>
        <taxon>metagenomes</taxon>
        <taxon>organismal metagenomes</taxon>
    </lineage>
</organism>
<proteinExistence type="inferred from homology"/>
<dbReference type="NCBIfam" id="TIGR00149">
    <property type="entry name" value="TIGR00149_YjbQ"/>
    <property type="match status" value="1"/>
</dbReference>
<dbReference type="PANTHER" id="PTHR30615:SF8">
    <property type="entry name" value="UPF0047 PROTEIN C4A8.02C"/>
    <property type="match status" value="1"/>
</dbReference>
<sequence length="139" mass="15883">MKQSQETLTVLTTGEGFFDITRDVTAWVERQEICTGLLTLFSQHTSANLMIQENADPDVLNDLSTFLRRLVPEARQCYRHTIEGPDDMPAHIRTMLTGICLSIPVRNSYPVLGTWQGIYLAEHRQHPHTRRVVLHLMGL</sequence>
<dbReference type="InterPro" id="IPR001602">
    <property type="entry name" value="UPF0047_YjbQ-like"/>
</dbReference>
<dbReference type="SUPFAM" id="SSF111038">
    <property type="entry name" value="YjbQ-like"/>
    <property type="match status" value="1"/>
</dbReference>
<dbReference type="Pfam" id="PF01894">
    <property type="entry name" value="YjbQ"/>
    <property type="match status" value="1"/>
</dbReference>
<dbReference type="InterPro" id="IPR035917">
    <property type="entry name" value="YjbQ-like_sf"/>
</dbReference>
<dbReference type="AlphaFoldDB" id="A0A484HAJ7"/>
<gene>
    <name evidence="2" type="ORF">RIEGSTA812A_PEG_265</name>
</gene>
<evidence type="ECO:0000256" key="1">
    <source>
        <dbReference type="ARBA" id="ARBA00005534"/>
    </source>
</evidence>
<name>A0A484HAJ7_9ZZZZ</name>
<dbReference type="PIRSF" id="PIRSF004681">
    <property type="entry name" value="UCP004681"/>
    <property type="match status" value="1"/>
</dbReference>
<dbReference type="EMBL" id="LR026963">
    <property type="protein sequence ID" value="VBB68792.1"/>
    <property type="molecule type" value="Genomic_DNA"/>
</dbReference>
<dbReference type="PANTHER" id="PTHR30615">
    <property type="entry name" value="UNCHARACTERIZED PROTEIN YJBQ-RELATED"/>
    <property type="match status" value="1"/>
</dbReference>
<comment type="similarity">
    <text evidence="1">Belongs to the UPF0047 family.</text>
</comment>
<protein>
    <submittedName>
        <fullName evidence="2">Uncharacterized protein sll1880 (YjbQ family)</fullName>
    </submittedName>
</protein>
<accession>A0A484HAJ7</accession>